<evidence type="ECO:0000256" key="1">
    <source>
        <dbReference type="ARBA" id="ARBA00004210"/>
    </source>
</evidence>
<keyword evidence="20" id="KW-1185">Reference proteome</keyword>
<name>A0A0N5A1M4_PARTI</name>
<dbReference type="PANTHER" id="PTHR13434">
    <property type="entry name" value="PROTEIN CASC3"/>
    <property type="match status" value="1"/>
</dbReference>
<evidence type="ECO:0000313" key="21">
    <source>
        <dbReference type="WBParaSite" id="PTRK_0001552300.1"/>
    </source>
</evidence>
<feature type="region of interest" description="Disordered" evidence="18">
    <location>
        <begin position="170"/>
        <end position="258"/>
    </location>
</feature>
<dbReference type="GO" id="GO:0051028">
    <property type="term" value="P:mRNA transport"/>
    <property type="evidence" value="ECO:0007669"/>
    <property type="project" value="UniProtKB-KW"/>
</dbReference>
<feature type="compositionally biased region" description="Basic and acidic residues" evidence="18">
    <location>
        <begin position="14"/>
        <end position="25"/>
    </location>
</feature>
<feature type="region of interest" description="Disordered" evidence="18">
    <location>
        <begin position="383"/>
        <end position="414"/>
    </location>
</feature>
<comment type="subcellular location">
    <subcellularLocation>
        <location evidence="2">Cell projection</location>
        <location evidence="2">Dendrite</location>
    </subcellularLocation>
    <subcellularLocation>
        <location evidence="1">Cytoplasm</location>
        <location evidence="1">Stress granule</location>
    </subcellularLocation>
    <subcellularLocation>
        <location evidence="4">Cytoplasm</location>
        <location evidence="4">Perinuclear region</location>
    </subcellularLocation>
    <subcellularLocation>
        <location evidence="3">Nucleus speckle</location>
    </subcellularLocation>
</comment>
<evidence type="ECO:0000256" key="17">
    <source>
        <dbReference type="ARBA" id="ARBA00023273"/>
    </source>
</evidence>
<evidence type="ECO:0000256" key="13">
    <source>
        <dbReference type="ARBA" id="ARBA00022884"/>
    </source>
</evidence>
<sequence length="414" mass="48221">MATKTDNLNGNGQETRESEEVKDIENNLIKMNIEDKEEVPTDPINSNKDGHQQSPCSTDSTNVRRGRKNQKDDLKDPTDIPKSGKYYMHDDRGESAKEIIKKNVNKDTKEWKHDKYDEEKQTPKSKSELIKTYENDVREKKEMVEKAVKGRGRTRYGKKESLEMDEITIVKKEKEGEKKKVNSQEKDNYKNKKNLVNNNEKDKQNDKPKLKVLKGPKQTRIRNRTRKFRTSSNVKEKEERIGEYKEYHPPRKETNDIKKKTKDDISYVKKYEVAGHVITQPIRKEKLINDQQPSRKINHRNTNTSKSVRGSSSYRYNRRGGSFHAPIVNYHFPLEDCNVKSPPIAVYVKQDPLPYQQVIQYANVIPTQPMLPPTGAVYFNMPTVPPPHPRPEKRERKILPIADPSKQDNEGQKN</sequence>
<dbReference type="WBParaSite" id="PTRK_0001552300.1">
    <property type="protein sequence ID" value="PTRK_0001552300.1"/>
    <property type="gene ID" value="PTRK_0001552300"/>
</dbReference>
<feature type="compositionally biased region" description="Basic residues" evidence="18">
    <location>
        <begin position="210"/>
        <end position="229"/>
    </location>
</feature>
<accession>A0A0N5A1M4</accession>
<keyword evidence="9" id="KW-0507">mRNA processing</keyword>
<keyword evidence="17" id="KW-0966">Cell projection</keyword>
<dbReference type="GO" id="GO:0006397">
    <property type="term" value="P:mRNA processing"/>
    <property type="evidence" value="ECO:0007669"/>
    <property type="project" value="UniProtKB-KW"/>
</dbReference>
<dbReference type="GO" id="GO:0048471">
    <property type="term" value="C:perinuclear region of cytoplasm"/>
    <property type="evidence" value="ECO:0007669"/>
    <property type="project" value="UniProtKB-SubCell"/>
</dbReference>
<evidence type="ECO:0000256" key="2">
    <source>
        <dbReference type="ARBA" id="ARBA00004279"/>
    </source>
</evidence>
<reference evidence="21" key="1">
    <citation type="submission" date="2017-02" db="UniProtKB">
        <authorList>
            <consortium name="WormBaseParasite"/>
        </authorList>
    </citation>
    <scope>IDENTIFICATION</scope>
</reference>
<keyword evidence="8" id="KW-0963">Cytoplasm</keyword>
<evidence type="ECO:0000256" key="12">
    <source>
        <dbReference type="ARBA" id="ARBA00022845"/>
    </source>
</evidence>
<comment type="similarity">
    <text evidence="5">Belongs to the CASC3 family.</text>
</comment>
<dbReference type="GO" id="GO:0003729">
    <property type="term" value="F:mRNA binding"/>
    <property type="evidence" value="ECO:0007669"/>
    <property type="project" value="InterPro"/>
</dbReference>
<feature type="compositionally biased region" description="Basic and acidic residues" evidence="18">
    <location>
        <begin position="87"/>
        <end position="129"/>
    </location>
</feature>
<evidence type="ECO:0000256" key="5">
    <source>
        <dbReference type="ARBA" id="ARBA00009548"/>
    </source>
</evidence>
<evidence type="ECO:0000256" key="6">
    <source>
        <dbReference type="ARBA" id="ARBA00019964"/>
    </source>
</evidence>
<keyword evidence="11" id="KW-0509">mRNA transport</keyword>
<proteinExistence type="inferred from homology"/>
<keyword evidence="7" id="KW-0813">Transport</keyword>
<feature type="compositionally biased region" description="Basic and acidic residues" evidence="18">
    <location>
        <begin position="389"/>
        <end position="398"/>
    </location>
</feature>
<feature type="region of interest" description="Disordered" evidence="18">
    <location>
        <begin position="1"/>
        <end position="129"/>
    </location>
</feature>
<evidence type="ECO:0000256" key="10">
    <source>
        <dbReference type="ARBA" id="ARBA00022728"/>
    </source>
</evidence>
<organism evidence="20 21">
    <name type="scientific">Parastrongyloides trichosuri</name>
    <name type="common">Possum-specific nematode worm</name>
    <dbReference type="NCBI Taxonomy" id="131310"/>
    <lineage>
        <taxon>Eukaryota</taxon>
        <taxon>Metazoa</taxon>
        <taxon>Ecdysozoa</taxon>
        <taxon>Nematoda</taxon>
        <taxon>Chromadorea</taxon>
        <taxon>Rhabditida</taxon>
        <taxon>Tylenchina</taxon>
        <taxon>Panagrolaimomorpha</taxon>
        <taxon>Strongyloidoidea</taxon>
        <taxon>Strongyloididae</taxon>
        <taxon>Parastrongyloides</taxon>
    </lineage>
</organism>
<feature type="compositionally biased region" description="Basic and acidic residues" evidence="18">
    <location>
        <begin position="170"/>
        <end position="190"/>
    </location>
</feature>
<evidence type="ECO:0000256" key="14">
    <source>
        <dbReference type="ARBA" id="ARBA00023161"/>
    </source>
</evidence>
<feature type="compositionally biased region" description="Polar residues" evidence="18">
    <location>
        <begin position="295"/>
        <end position="308"/>
    </location>
</feature>
<feature type="compositionally biased region" description="Basic and acidic residues" evidence="18">
    <location>
        <begin position="405"/>
        <end position="414"/>
    </location>
</feature>
<feature type="compositionally biased region" description="Basic and acidic residues" evidence="18">
    <location>
        <begin position="199"/>
        <end position="209"/>
    </location>
</feature>
<keyword evidence="16" id="KW-0539">Nucleus</keyword>
<dbReference type="PANTHER" id="PTHR13434:SF0">
    <property type="entry name" value="PROTEIN CASC3"/>
    <property type="match status" value="1"/>
</dbReference>
<dbReference type="GO" id="GO:0030425">
    <property type="term" value="C:dendrite"/>
    <property type="evidence" value="ECO:0007669"/>
    <property type="project" value="UniProtKB-SubCell"/>
</dbReference>
<evidence type="ECO:0000256" key="16">
    <source>
        <dbReference type="ARBA" id="ARBA00023242"/>
    </source>
</evidence>
<dbReference type="GO" id="GO:0005681">
    <property type="term" value="C:spliceosomal complex"/>
    <property type="evidence" value="ECO:0007669"/>
    <property type="project" value="UniProtKB-KW"/>
</dbReference>
<dbReference type="AlphaFoldDB" id="A0A0N5A1M4"/>
<feature type="compositionally biased region" description="Polar residues" evidence="18">
    <location>
        <begin position="43"/>
        <end position="63"/>
    </location>
</feature>
<keyword evidence="13" id="KW-0694">RNA-binding</keyword>
<dbReference type="GO" id="GO:0035145">
    <property type="term" value="C:exon-exon junction complex"/>
    <property type="evidence" value="ECO:0007669"/>
    <property type="project" value="InterPro"/>
</dbReference>
<dbReference type="GO" id="GO:0010494">
    <property type="term" value="C:cytoplasmic stress granule"/>
    <property type="evidence" value="ECO:0007669"/>
    <property type="project" value="UniProtKB-SubCell"/>
</dbReference>
<feature type="compositionally biased region" description="Basic and acidic residues" evidence="18">
    <location>
        <begin position="69"/>
        <end position="79"/>
    </location>
</feature>
<feature type="domain" description="Btz" evidence="19">
    <location>
        <begin position="41"/>
        <end position="142"/>
    </location>
</feature>
<feature type="compositionally biased region" description="Polar residues" evidence="18">
    <location>
        <begin position="1"/>
        <end position="13"/>
    </location>
</feature>
<feature type="region of interest" description="Disordered" evidence="18">
    <location>
        <begin position="295"/>
        <end position="315"/>
    </location>
</feature>
<keyword evidence="15" id="KW-0508">mRNA splicing</keyword>
<feature type="compositionally biased region" description="Basic and acidic residues" evidence="18">
    <location>
        <begin position="234"/>
        <end position="258"/>
    </location>
</feature>
<evidence type="ECO:0000256" key="7">
    <source>
        <dbReference type="ARBA" id="ARBA00022448"/>
    </source>
</evidence>
<dbReference type="GO" id="GO:0008380">
    <property type="term" value="P:RNA splicing"/>
    <property type="evidence" value="ECO:0007669"/>
    <property type="project" value="UniProtKB-KW"/>
</dbReference>
<evidence type="ECO:0000313" key="20">
    <source>
        <dbReference type="Proteomes" id="UP000038045"/>
    </source>
</evidence>
<evidence type="ECO:0000259" key="19">
    <source>
        <dbReference type="SMART" id="SM01044"/>
    </source>
</evidence>
<keyword evidence="10" id="KW-0747">Spliceosome</keyword>
<evidence type="ECO:0000256" key="4">
    <source>
        <dbReference type="ARBA" id="ARBA00004556"/>
    </source>
</evidence>
<dbReference type="InterPro" id="IPR018545">
    <property type="entry name" value="Btz_dom"/>
</dbReference>
<evidence type="ECO:0000256" key="15">
    <source>
        <dbReference type="ARBA" id="ARBA00023187"/>
    </source>
</evidence>
<evidence type="ECO:0000256" key="8">
    <source>
        <dbReference type="ARBA" id="ARBA00022490"/>
    </source>
</evidence>
<dbReference type="GO" id="GO:0000184">
    <property type="term" value="P:nuclear-transcribed mRNA catabolic process, nonsense-mediated decay"/>
    <property type="evidence" value="ECO:0007669"/>
    <property type="project" value="UniProtKB-KW"/>
</dbReference>
<keyword evidence="12" id="KW-0810">Translation regulation</keyword>
<dbReference type="GO" id="GO:0006417">
    <property type="term" value="P:regulation of translation"/>
    <property type="evidence" value="ECO:0007669"/>
    <property type="project" value="UniProtKB-KW"/>
</dbReference>
<evidence type="ECO:0000256" key="18">
    <source>
        <dbReference type="SAM" id="MobiDB-lite"/>
    </source>
</evidence>
<dbReference type="Pfam" id="PF09405">
    <property type="entry name" value="Btz"/>
    <property type="match status" value="1"/>
</dbReference>
<dbReference type="SMART" id="SM01044">
    <property type="entry name" value="Btz"/>
    <property type="match status" value="1"/>
</dbReference>
<dbReference type="Proteomes" id="UP000038045">
    <property type="component" value="Unplaced"/>
</dbReference>
<evidence type="ECO:0000256" key="3">
    <source>
        <dbReference type="ARBA" id="ARBA00004324"/>
    </source>
</evidence>
<evidence type="ECO:0000256" key="9">
    <source>
        <dbReference type="ARBA" id="ARBA00022664"/>
    </source>
</evidence>
<dbReference type="InterPro" id="IPR028544">
    <property type="entry name" value="CASC3"/>
</dbReference>
<evidence type="ECO:0000256" key="11">
    <source>
        <dbReference type="ARBA" id="ARBA00022816"/>
    </source>
</evidence>
<protein>
    <recommendedName>
        <fullName evidence="6">Protein CASC3</fullName>
    </recommendedName>
</protein>
<keyword evidence="14" id="KW-0866">Nonsense-mediated mRNA decay</keyword>
<dbReference type="STRING" id="131310.A0A0N5A1M4"/>
<dbReference type="GO" id="GO:0016607">
    <property type="term" value="C:nuclear speck"/>
    <property type="evidence" value="ECO:0007669"/>
    <property type="project" value="UniProtKB-SubCell"/>
</dbReference>